<dbReference type="InterPro" id="IPR013830">
    <property type="entry name" value="SGNH_hydro"/>
</dbReference>
<sequence>AAAATPVIVTLGDSITEGYGSTSDTDRRWPDVLAARLRDKFGDAAPAVLNVAISGNRLLRSNDGAFGVIGANSSGPINPNAGFGPSALNRFDRDVLLQPGITHVVVLESINDIGMTTDPSSPSVDEIIAGHRALIQRAHSHGLTIYGGTLTPFEGALYFTEEGEVKRQAVNQWIRTSGAYDAVIDFDAVVRDSSNPRRFLPMYHPGDWLHPNDEGYRVMGEAIDLTLFAATP</sequence>
<dbReference type="Pfam" id="PF13472">
    <property type="entry name" value="Lipase_GDSL_2"/>
    <property type="match status" value="1"/>
</dbReference>
<dbReference type="InterPro" id="IPR036514">
    <property type="entry name" value="SGNH_hydro_sf"/>
</dbReference>
<organism evidence="2">
    <name type="scientific">marine metagenome</name>
    <dbReference type="NCBI Taxonomy" id="408172"/>
    <lineage>
        <taxon>unclassified sequences</taxon>
        <taxon>metagenomes</taxon>
        <taxon>ecological metagenomes</taxon>
    </lineage>
</organism>
<evidence type="ECO:0000313" key="2">
    <source>
        <dbReference type="EMBL" id="SVB82825.1"/>
    </source>
</evidence>
<dbReference type="CDD" id="cd01830">
    <property type="entry name" value="XynE_like"/>
    <property type="match status" value="1"/>
</dbReference>
<dbReference type="Gene3D" id="3.40.50.1110">
    <property type="entry name" value="SGNH hydrolase"/>
    <property type="match status" value="1"/>
</dbReference>
<name>A0A382H6R3_9ZZZZ</name>
<dbReference type="EMBL" id="UINC01059427">
    <property type="protein sequence ID" value="SVB82825.1"/>
    <property type="molecule type" value="Genomic_DNA"/>
</dbReference>
<dbReference type="AlphaFoldDB" id="A0A382H6R3"/>
<gene>
    <name evidence="2" type="ORF">METZ01_LOCUS235679</name>
</gene>
<accession>A0A382H6R3</accession>
<reference evidence="2" key="1">
    <citation type="submission" date="2018-05" db="EMBL/GenBank/DDBJ databases">
        <authorList>
            <person name="Lanie J.A."/>
            <person name="Ng W.-L."/>
            <person name="Kazmierczak K.M."/>
            <person name="Andrzejewski T.M."/>
            <person name="Davidsen T.M."/>
            <person name="Wayne K.J."/>
            <person name="Tettelin H."/>
            <person name="Glass J.I."/>
            <person name="Rusch D."/>
            <person name="Podicherti R."/>
            <person name="Tsui H.-C.T."/>
            <person name="Winkler M.E."/>
        </authorList>
    </citation>
    <scope>NUCLEOTIDE SEQUENCE</scope>
</reference>
<proteinExistence type="predicted"/>
<protein>
    <recommendedName>
        <fullName evidence="1">SGNH hydrolase-type esterase domain-containing protein</fullName>
    </recommendedName>
</protein>
<feature type="domain" description="SGNH hydrolase-type esterase" evidence="1">
    <location>
        <begin position="11"/>
        <end position="218"/>
    </location>
</feature>
<evidence type="ECO:0000259" key="1">
    <source>
        <dbReference type="Pfam" id="PF13472"/>
    </source>
</evidence>
<dbReference type="PANTHER" id="PTHR43784:SF2">
    <property type="entry name" value="GDSL-LIKE LIPASE_ACYLHYDROLASE, PUTATIVE (AFU_ORTHOLOGUE AFUA_2G00820)-RELATED"/>
    <property type="match status" value="1"/>
</dbReference>
<dbReference type="PANTHER" id="PTHR43784">
    <property type="entry name" value="GDSL-LIKE LIPASE/ACYLHYDROLASE, PUTATIVE (AFU_ORTHOLOGUE AFUA_2G00820)-RELATED"/>
    <property type="match status" value="1"/>
</dbReference>
<dbReference type="SUPFAM" id="SSF52266">
    <property type="entry name" value="SGNH hydrolase"/>
    <property type="match status" value="1"/>
</dbReference>
<dbReference type="InterPro" id="IPR053140">
    <property type="entry name" value="GDSL_Rv0518-like"/>
</dbReference>
<feature type="non-terminal residue" evidence="2">
    <location>
        <position position="1"/>
    </location>
</feature>